<evidence type="ECO:0000313" key="1">
    <source>
        <dbReference type="EMBL" id="GAA2787545.1"/>
    </source>
</evidence>
<keyword evidence="2" id="KW-1185">Reference proteome</keyword>
<protein>
    <recommendedName>
        <fullName evidence="3">Translation initiation factor 2</fullName>
    </recommendedName>
</protein>
<dbReference type="EMBL" id="BAAAUX010000011">
    <property type="protein sequence ID" value="GAA2787545.1"/>
    <property type="molecule type" value="Genomic_DNA"/>
</dbReference>
<dbReference type="Proteomes" id="UP001500979">
    <property type="component" value="Unassembled WGS sequence"/>
</dbReference>
<dbReference type="Gene3D" id="3.40.50.12580">
    <property type="match status" value="1"/>
</dbReference>
<accession>A0ABN3VAX2</accession>
<reference evidence="1 2" key="1">
    <citation type="journal article" date="2019" name="Int. J. Syst. Evol. Microbiol.">
        <title>The Global Catalogue of Microorganisms (GCM) 10K type strain sequencing project: providing services to taxonomists for standard genome sequencing and annotation.</title>
        <authorList>
            <consortium name="The Broad Institute Genomics Platform"/>
            <consortium name="The Broad Institute Genome Sequencing Center for Infectious Disease"/>
            <person name="Wu L."/>
            <person name="Ma J."/>
        </authorList>
    </citation>
    <scope>NUCLEOTIDE SEQUENCE [LARGE SCALE GENOMIC DNA]</scope>
    <source>
        <strain evidence="1 2">JCM 9383</strain>
    </source>
</reference>
<evidence type="ECO:0000313" key="2">
    <source>
        <dbReference type="Proteomes" id="UP001500979"/>
    </source>
</evidence>
<comment type="caution">
    <text evidence="1">The sequence shown here is derived from an EMBL/GenBank/DDBJ whole genome shotgun (WGS) entry which is preliminary data.</text>
</comment>
<proteinExistence type="predicted"/>
<evidence type="ECO:0008006" key="3">
    <source>
        <dbReference type="Google" id="ProtNLM"/>
    </source>
</evidence>
<dbReference type="SUPFAM" id="SSF53756">
    <property type="entry name" value="UDP-Glycosyltransferase/glycogen phosphorylase"/>
    <property type="match status" value="1"/>
</dbReference>
<gene>
    <name evidence="1" type="ORF">GCM10010470_22510</name>
</gene>
<name>A0ABN3VAX2_9PSEU</name>
<sequence length="550" mass="60109">MSPEERVQGTFDCERTVLVVARTVTATGRLLEALRLFRNDFRVKPVFTVNETSPYSSGARALLEKAGVEEIVPWNQVGNLDYALALSASENVDFGQLRGTTVVLPHGIGFNKWVPDPSTGGTRLAGLPRADALRSGRVLLVLSHPAQARQLEAASPEVVGRTAVTGDPTFDQLRASLPFRERYRRRLGLDRRKLVLLSSTWRGESELGRWRTLPLEMLASLPADEYGVALAIHPNVWSWYGSRVVRNWFSDALDAGLLLVPPDRGWHAALVAAHAVVGDHGSVSLYAAALGKPLLLAAFGEEHVPGTPIEQLGRSADHLDPEAGLREQVEASLDRHDPERFTELTRQVFAHPGEAETLLRDLLYRELRLAPPAGPIPMMRPPDIEELPRQVTAFDAFTEFTGPGELTIWRYPAAARPYDDGAVQPTPGHPNAVRHLAVDEDESTLHRPHQAAVFTCRKPSSHTEAQRWTDEALQLLPGARVAGAATRSGCIVRVRNGPCLEVTADRAVDPMLLASAVYACVLERGAGNRRLTVRCGDTSAAVRLAVVSQP</sequence>
<dbReference type="InterPro" id="IPR043148">
    <property type="entry name" value="TagF_C"/>
</dbReference>
<dbReference type="RefSeq" id="WP_344679521.1">
    <property type="nucleotide sequence ID" value="NZ_BAAAUX010000011.1"/>
</dbReference>
<organism evidence="1 2">
    <name type="scientific">Saccharopolyspora taberi</name>
    <dbReference type="NCBI Taxonomy" id="60895"/>
    <lineage>
        <taxon>Bacteria</taxon>
        <taxon>Bacillati</taxon>
        <taxon>Actinomycetota</taxon>
        <taxon>Actinomycetes</taxon>
        <taxon>Pseudonocardiales</taxon>
        <taxon>Pseudonocardiaceae</taxon>
        <taxon>Saccharopolyspora</taxon>
    </lineage>
</organism>